<dbReference type="InterPro" id="IPR017517">
    <property type="entry name" value="Maleyloyr_isom"/>
</dbReference>
<dbReference type="RefSeq" id="WP_345671508.1">
    <property type="nucleotide sequence ID" value="NZ_BAABKC010000112.1"/>
</dbReference>
<dbReference type="Pfam" id="PF11716">
    <property type="entry name" value="MDMPI_N"/>
    <property type="match status" value="1"/>
</dbReference>
<keyword evidence="2" id="KW-0413">Isomerase</keyword>
<proteinExistence type="predicted"/>
<dbReference type="SUPFAM" id="SSF109854">
    <property type="entry name" value="DinB/YfiT-like putative metalloenzymes"/>
    <property type="match status" value="1"/>
</dbReference>
<feature type="domain" description="Mycothiol-dependent maleylpyruvate isomerase metal-binding" evidence="1">
    <location>
        <begin position="15"/>
        <end position="150"/>
    </location>
</feature>
<dbReference type="NCBIfam" id="TIGR03083">
    <property type="entry name" value="maleylpyruvate isomerase family mycothiol-dependent enzyme"/>
    <property type="match status" value="1"/>
</dbReference>
<evidence type="ECO:0000313" key="2">
    <source>
        <dbReference type="EMBL" id="GAA5075093.1"/>
    </source>
</evidence>
<dbReference type="GO" id="GO:0016853">
    <property type="term" value="F:isomerase activity"/>
    <property type="evidence" value="ECO:0007669"/>
    <property type="project" value="UniProtKB-KW"/>
</dbReference>
<dbReference type="Gene3D" id="1.20.120.450">
    <property type="entry name" value="dinb family like domain"/>
    <property type="match status" value="1"/>
</dbReference>
<evidence type="ECO:0000259" key="1">
    <source>
        <dbReference type="Pfam" id="PF11716"/>
    </source>
</evidence>
<dbReference type="InterPro" id="IPR036527">
    <property type="entry name" value="SCP2_sterol-bd_dom_sf"/>
</dbReference>
<name>A0ABP9LBL0_9ACTN</name>
<dbReference type="Proteomes" id="UP001500124">
    <property type="component" value="Unassembled WGS sequence"/>
</dbReference>
<gene>
    <name evidence="2" type="ORF">GCM10023336_63860</name>
</gene>
<organism evidence="2 3">
    <name type="scientific">Streptomyces similanensis</name>
    <dbReference type="NCBI Taxonomy" id="1274988"/>
    <lineage>
        <taxon>Bacteria</taxon>
        <taxon>Bacillati</taxon>
        <taxon>Actinomycetota</taxon>
        <taxon>Actinomycetes</taxon>
        <taxon>Kitasatosporales</taxon>
        <taxon>Streptomycetaceae</taxon>
        <taxon>Streptomyces</taxon>
    </lineage>
</organism>
<dbReference type="InterPro" id="IPR034660">
    <property type="entry name" value="DinB/YfiT-like"/>
</dbReference>
<dbReference type="Gene3D" id="3.30.1050.20">
    <property type="match status" value="1"/>
</dbReference>
<keyword evidence="3" id="KW-1185">Reference proteome</keyword>
<dbReference type="InterPro" id="IPR024344">
    <property type="entry name" value="MDMPI_metal-binding"/>
</dbReference>
<protein>
    <submittedName>
        <fullName evidence="2">Maleylpyruvate isomerase family mycothiol-dependent enzyme</fullName>
    </submittedName>
</protein>
<dbReference type="SUPFAM" id="SSF55718">
    <property type="entry name" value="SCP-like"/>
    <property type="match status" value="1"/>
</dbReference>
<accession>A0ABP9LBL0</accession>
<comment type="caution">
    <text evidence="2">The sequence shown here is derived from an EMBL/GenBank/DDBJ whole genome shotgun (WGS) entry which is preliminary data.</text>
</comment>
<sequence length="237" mass="25259">MKELDPTPAVFRELDRAAERLLTAAAPLSDAAVTGPSRLPGWTRAHVLSHLAAQAPALERLLTWARTGVRNDQYPDRAARDAEIEAGSLLPAAALVARVRESARSWQRAVETLPGPAWDATIVPFTGERCTPRRILVIRLRELVLHLVDLDVGHEVADIPATARDIVLADVIGYYAEAEKAPAFTLSDAAGVELARFAGGGPVVSGERAELLAWLSGRGDGALLDAPGGLPALPPWI</sequence>
<dbReference type="EMBL" id="BAABKC010000112">
    <property type="protein sequence ID" value="GAA5075093.1"/>
    <property type="molecule type" value="Genomic_DNA"/>
</dbReference>
<evidence type="ECO:0000313" key="3">
    <source>
        <dbReference type="Proteomes" id="UP001500124"/>
    </source>
</evidence>
<reference evidence="3" key="1">
    <citation type="journal article" date="2019" name="Int. J. Syst. Evol. Microbiol.">
        <title>The Global Catalogue of Microorganisms (GCM) 10K type strain sequencing project: providing services to taxonomists for standard genome sequencing and annotation.</title>
        <authorList>
            <consortium name="The Broad Institute Genomics Platform"/>
            <consortium name="The Broad Institute Genome Sequencing Center for Infectious Disease"/>
            <person name="Wu L."/>
            <person name="Ma J."/>
        </authorList>
    </citation>
    <scope>NUCLEOTIDE SEQUENCE [LARGE SCALE GENOMIC DNA]</scope>
    <source>
        <strain evidence="3">JCM 18410</strain>
    </source>
</reference>